<gene>
    <name evidence="2" type="ORF">LPJ64_002572</name>
</gene>
<evidence type="ECO:0000256" key="1">
    <source>
        <dbReference type="SAM" id="MobiDB-lite"/>
    </source>
</evidence>
<keyword evidence="3" id="KW-1185">Reference proteome</keyword>
<evidence type="ECO:0000313" key="2">
    <source>
        <dbReference type="EMBL" id="KAJ1645911.1"/>
    </source>
</evidence>
<name>A0A9W7XLW0_9FUNG</name>
<evidence type="ECO:0000313" key="3">
    <source>
        <dbReference type="Proteomes" id="UP001145021"/>
    </source>
</evidence>
<dbReference type="AlphaFoldDB" id="A0A9W7XLW0"/>
<comment type="caution">
    <text evidence="2">The sequence shown here is derived from an EMBL/GenBank/DDBJ whole genome shotgun (WGS) entry which is preliminary data.</text>
</comment>
<sequence length="144" mass="15927">MDMENETQKRKARLMAMRKAATAKSATPEMPEMPEMPETNIWVENDEGSQQKAKSKGISSAEVSGSVLHDTIEASVSGLVEATVAKRQQEVEAQELDIAAIAPKHANWDLKRSLQQRLDRLKAKNEAAVAELISQRIKENNAES</sequence>
<reference evidence="2" key="1">
    <citation type="submission" date="2022-07" db="EMBL/GenBank/DDBJ databases">
        <title>Phylogenomic reconstructions and comparative analyses of Kickxellomycotina fungi.</title>
        <authorList>
            <person name="Reynolds N.K."/>
            <person name="Stajich J.E."/>
            <person name="Barry K."/>
            <person name="Grigoriev I.V."/>
            <person name="Crous P."/>
            <person name="Smith M.E."/>
        </authorList>
    </citation>
    <scope>NUCLEOTIDE SEQUENCE</scope>
    <source>
        <strain evidence="2">NBRC 105413</strain>
    </source>
</reference>
<organism evidence="2 3">
    <name type="scientific">Coemansia asiatica</name>
    <dbReference type="NCBI Taxonomy" id="1052880"/>
    <lineage>
        <taxon>Eukaryota</taxon>
        <taxon>Fungi</taxon>
        <taxon>Fungi incertae sedis</taxon>
        <taxon>Zoopagomycota</taxon>
        <taxon>Kickxellomycotina</taxon>
        <taxon>Kickxellomycetes</taxon>
        <taxon>Kickxellales</taxon>
        <taxon>Kickxellaceae</taxon>
        <taxon>Coemansia</taxon>
    </lineage>
</organism>
<protein>
    <recommendedName>
        <fullName evidence="4">Coiled-coil domain-containing protein 12</fullName>
    </recommendedName>
</protein>
<evidence type="ECO:0008006" key="4">
    <source>
        <dbReference type="Google" id="ProtNLM"/>
    </source>
</evidence>
<dbReference type="PANTHER" id="PTHR31551:SF1">
    <property type="entry name" value="COILED-COIL DOMAIN-CONTAINING PROTEIN 12"/>
    <property type="match status" value="1"/>
</dbReference>
<dbReference type="Pfam" id="PF08315">
    <property type="entry name" value="cwf18"/>
    <property type="match status" value="1"/>
</dbReference>
<dbReference type="EMBL" id="JANBOH010000084">
    <property type="protein sequence ID" value="KAJ1645911.1"/>
    <property type="molecule type" value="Genomic_DNA"/>
</dbReference>
<accession>A0A9W7XLW0</accession>
<feature type="region of interest" description="Disordered" evidence="1">
    <location>
        <begin position="1"/>
        <end position="34"/>
    </location>
</feature>
<dbReference type="Proteomes" id="UP001145021">
    <property type="component" value="Unassembled WGS sequence"/>
</dbReference>
<dbReference type="PANTHER" id="PTHR31551">
    <property type="entry name" value="PRE-MRNA-SPLICING FACTOR CWF18"/>
    <property type="match status" value="1"/>
</dbReference>
<proteinExistence type="predicted"/>
<dbReference type="GO" id="GO:0005684">
    <property type="term" value="C:U2-type spliceosomal complex"/>
    <property type="evidence" value="ECO:0007669"/>
    <property type="project" value="TreeGrafter"/>
</dbReference>
<dbReference type="InterPro" id="IPR013169">
    <property type="entry name" value="mRNA_splic_Cwf18-like"/>
</dbReference>
<feature type="compositionally biased region" description="Low complexity" evidence="1">
    <location>
        <begin position="14"/>
        <end position="30"/>
    </location>
</feature>
<dbReference type="GO" id="GO:0071014">
    <property type="term" value="C:post-mRNA release spliceosomal complex"/>
    <property type="evidence" value="ECO:0007669"/>
    <property type="project" value="TreeGrafter"/>
</dbReference>